<dbReference type="Proteomes" id="UP001596152">
    <property type="component" value="Unassembled WGS sequence"/>
</dbReference>
<accession>A0ABW0FYY4</accession>
<evidence type="ECO:0000313" key="4">
    <source>
        <dbReference type="Proteomes" id="UP001596152"/>
    </source>
</evidence>
<name>A0ABW0FYY4_9CAUL</name>
<comment type="caution">
    <text evidence="3">The sequence shown here is derived from an EMBL/GenBank/DDBJ whole genome shotgun (WGS) entry which is preliminary data.</text>
</comment>
<dbReference type="EMBL" id="JBHSLF010000054">
    <property type="protein sequence ID" value="MFC5345977.1"/>
    <property type="molecule type" value="Genomic_DNA"/>
</dbReference>
<feature type="region of interest" description="Disordered" evidence="1">
    <location>
        <begin position="1"/>
        <end position="41"/>
    </location>
</feature>
<proteinExistence type="predicted"/>
<feature type="domain" description="DUF5681" evidence="2">
    <location>
        <begin position="16"/>
        <end position="98"/>
    </location>
</feature>
<dbReference type="InterPro" id="IPR043736">
    <property type="entry name" value="DUF5681"/>
</dbReference>
<gene>
    <name evidence="3" type="ORF">ACFPIE_18840</name>
</gene>
<evidence type="ECO:0000256" key="1">
    <source>
        <dbReference type="SAM" id="MobiDB-lite"/>
    </source>
</evidence>
<sequence length="147" mass="16842">MIASRAERIARTRTPDGRFRDGVSGNPSGRPRSKHQRAISSRQYRRDVLMVTEELIPAKTATGVKHLPFHVVNLLSIRAKASQGHAASQRYLDKLHREAVEAHEEANPRLTRVLESREAEVVNKSAAGLQGWEWRDLNLFRKWSWRV</sequence>
<organism evidence="3 4">
    <name type="scientific">Brevundimonas staleyi</name>
    <dbReference type="NCBI Taxonomy" id="74326"/>
    <lineage>
        <taxon>Bacteria</taxon>
        <taxon>Pseudomonadati</taxon>
        <taxon>Pseudomonadota</taxon>
        <taxon>Alphaproteobacteria</taxon>
        <taxon>Caulobacterales</taxon>
        <taxon>Caulobacteraceae</taxon>
        <taxon>Brevundimonas</taxon>
    </lineage>
</organism>
<evidence type="ECO:0000313" key="3">
    <source>
        <dbReference type="EMBL" id="MFC5345977.1"/>
    </source>
</evidence>
<protein>
    <submittedName>
        <fullName evidence="3">DUF5681 domain-containing protein</fullName>
    </submittedName>
</protein>
<evidence type="ECO:0000259" key="2">
    <source>
        <dbReference type="Pfam" id="PF18932"/>
    </source>
</evidence>
<dbReference type="Pfam" id="PF18932">
    <property type="entry name" value="DUF5681"/>
    <property type="match status" value="1"/>
</dbReference>
<feature type="compositionally biased region" description="Basic and acidic residues" evidence="1">
    <location>
        <begin position="1"/>
        <end position="21"/>
    </location>
</feature>
<keyword evidence="4" id="KW-1185">Reference proteome</keyword>
<reference evidence="4" key="1">
    <citation type="journal article" date="2019" name="Int. J. Syst. Evol. Microbiol.">
        <title>The Global Catalogue of Microorganisms (GCM) 10K type strain sequencing project: providing services to taxonomists for standard genome sequencing and annotation.</title>
        <authorList>
            <consortium name="The Broad Institute Genomics Platform"/>
            <consortium name="The Broad Institute Genome Sequencing Center for Infectious Disease"/>
            <person name="Wu L."/>
            <person name="Ma J."/>
        </authorList>
    </citation>
    <scope>NUCLEOTIDE SEQUENCE [LARGE SCALE GENOMIC DNA]</scope>
    <source>
        <strain evidence="4">JCM 12125</strain>
    </source>
</reference>
<dbReference type="RefSeq" id="WP_374039429.1">
    <property type="nucleotide sequence ID" value="NZ_CP169082.1"/>
</dbReference>